<keyword evidence="1" id="KW-0175">Coiled coil</keyword>
<dbReference type="InterPro" id="IPR050336">
    <property type="entry name" value="Chromosome_partition/occlusion"/>
</dbReference>
<sequence length="677" mass="73988">MTFPILYVPAVNCRVAEDNVRKHSNADADAQFEAHLGETGIVLQNLIGVPIKRRKDHYDIYAGGRRLSRTLSNIEKGVLPKDFQVPVMVVPNAADAISMSLAENFFQLAMNPADACTAFRTIIDKEKKTVADIAKRFSLTVRFVEGRLRLANLATPVFEALARGEITLDIAKAYAKTSDPIRQAAVFESLAGTYYANNVAEIERQVTAGSYNGGHPKALLVGRDAYLAAGGTIDRDLYSNAESELWTNRELLDQLADEALAEAAEAIREREGFAEVRAIAATHVPYTATMGLRRIDGVLAPLTEEQEARQQAIKGEIDKIEEAASDIHEYSDEQLERIDELEEELGAIQDRQATYEPEQKARALAYVVIGEDGRPVVEETLFIAEPDEEDEDIDPEADGDDGDVADAAETPRKASLSQKLVDRLALMRTELVALHVANDPHFAMDLGTFIMVDGAHRKFGGAYDLASGLKAPLPDRRVGNYVSETAAAESWAKLEGGLDHSWRDAGDAIGRFDAFRALADEARAAWFAWAIARTIEPVTDSGSGAPFLRHIGRSLDIDVARWWRPTARNFFDAVTRGWILDLFGEVGGEDLKSRYGASKKKDLAMSAEKLFAGDVLVEADVKEKALAWLPAPMRVEEPVIDAAQPSRRELAAAIGRGDGDEPLAANDSDEGDLAEAA</sequence>
<dbReference type="GO" id="GO:0005694">
    <property type="term" value="C:chromosome"/>
    <property type="evidence" value="ECO:0007669"/>
    <property type="project" value="TreeGrafter"/>
</dbReference>
<dbReference type="SUPFAM" id="SSF109709">
    <property type="entry name" value="KorB DNA-binding domain-like"/>
    <property type="match status" value="1"/>
</dbReference>
<accession>A0A239GIW5</accession>
<dbReference type="InterPro" id="IPR041468">
    <property type="entry name" value="HTH_ParB/Spo0J"/>
</dbReference>
<feature type="compositionally biased region" description="Acidic residues" evidence="2">
    <location>
        <begin position="387"/>
        <end position="406"/>
    </location>
</feature>
<protein>
    <submittedName>
        <fullName evidence="4">Chromosome partitioning protein, ParB family</fullName>
    </submittedName>
</protein>
<organism evidence="4 5">
    <name type="scientific">Edaphosphingomonas laterariae</name>
    <dbReference type="NCBI Taxonomy" id="861865"/>
    <lineage>
        <taxon>Bacteria</taxon>
        <taxon>Pseudomonadati</taxon>
        <taxon>Pseudomonadota</taxon>
        <taxon>Alphaproteobacteria</taxon>
        <taxon>Sphingomonadales</taxon>
        <taxon>Rhizorhabdaceae</taxon>
        <taxon>Edaphosphingomonas</taxon>
    </lineage>
</organism>
<evidence type="ECO:0000256" key="2">
    <source>
        <dbReference type="SAM" id="MobiDB-lite"/>
    </source>
</evidence>
<reference evidence="5" key="1">
    <citation type="submission" date="2017-06" db="EMBL/GenBank/DDBJ databases">
        <authorList>
            <person name="Varghese N."/>
            <person name="Submissions S."/>
        </authorList>
    </citation>
    <scope>NUCLEOTIDE SEQUENCE [LARGE SCALE GENOMIC DNA]</scope>
    <source>
        <strain evidence="5">LNB2</strain>
    </source>
</reference>
<dbReference type="Proteomes" id="UP000198281">
    <property type="component" value="Unassembled WGS sequence"/>
</dbReference>
<dbReference type="CDD" id="cd16406">
    <property type="entry name" value="ParB_N_like"/>
    <property type="match status" value="1"/>
</dbReference>
<dbReference type="Pfam" id="PF17762">
    <property type="entry name" value="HTH_ParB"/>
    <property type="match status" value="1"/>
</dbReference>
<dbReference type="PANTHER" id="PTHR33375">
    <property type="entry name" value="CHROMOSOME-PARTITIONING PROTEIN PARB-RELATED"/>
    <property type="match status" value="1"/>
</dbReference>
<dbReference type="PANTHER" id="PTHR33375:SF7">
    <property type="entry name" value="CHROMOSOME 2-PARTITIONING PROTEIN PARB-RELATED"/>
    <property type="match status" value="1"/>
</dbReference>
<feature type="region of interest" description="Disordered" evidence="2">
    <location>
        <begin position="650"/>
        <end position="677"/>
    </location>
</feature>
<feature type="domain" description="ParB/Spo0J HTH" evidence="3">
    <location>
        <begin position="110"/>
        <end position="206"/>
    </location>
</feature>
<evidence type="ECO:0000259" key="3">
    <source>
        <dbReference type="Pfam" id="PF17762"/>
    </source>
</evidence>
<evidence type="ECO:0000313" key="4">
    <source>
        <dbReference type="EMBL" id="SNS69089.1"/>
    </source>
</evidence>
<dbReference type="Gene3D" id="1.10.10.2830">
    <property type="match status" value="1"/>
</dbReference>
<dbReference type="AlphaFoldDB" id="A0A239GIW5"/>
<evidence type="ECO:0000256" key="1">
    <source>
        <dbReference type="SAM" id="Coils"/>
    </source>
</evidence>
<dbReference type="RefSeq" id="WP_089219917.1">
    <property type="nucleotide sequence ID" value="NZ_FZOS01000012.1"/>
</dbReference>
<keyword evidence="5" id="KW-1185">Reference proteome</keyword>
<evidence type="ECO:0000313" key="5">
    <source>
        <dbReference type="Proteomes" id="UP000198281"/>
    </source>
</evidence>
<dbReference type="GO" id="GO:0007059">
    <property type="term" value="P:chromosome segregation"/>
    <property type="evidence" value="ECO:0007669"/>
    <property type="project" value="TreeGrafter"/>
</dbReference>
<dbReference type="EMBL" id="FZOS01000012">
    <property type="protein sequence ID" value="SNS69089.1"/>
    <property type="molecule type" value="Genomic_DNA"/>
</dbReference>
<name>A0A239GIW5_9SPHN</name>
<feature type="compositionally biased region" description="Acidic residues" evidence="2">
    <location>
        <begin position="667"/>
        <end position="677"/>
    </location>
</feature>
<gene>
    <name evidence="4" type="ORF">SAMN06295912_11298</name>
</gene>
<proteinExistence type="predicted"/>
<feature type="region of interest" description="Disordered" evidence="2">
    <location>
        <begin position="387"/>
        <end position="412"/>
    </location>
</feature>
<feature type="coiled-coil region" evidence="1">
    <location>
        <begin position="303"/>
        <end position="351"/>
    </location>
</feature>
<dbReference type="OrthoDB" id="9813122at2"/>